<organism evidence="9 10">
    <name type="scientific">Dictyobacter aurantiacus</name>
    <dbReference type="NCBI Taxonomy" id="1936993"/>
    <lineage>
        <taxon>Bacteria</taxon>
        <taxon>Bacillati</taxon>
        <taxon>Chloroflexota</taxon>
        <taxon>Ktedonobacteria</taxon>
        <taxon>Ktedonobacterales</taxon>
        <taxon>Dictyobacteraceae</taxon>
        <taxon>Dictyobacter</taxon>
    </lineage>
</organism>
<dbReference type="PROSITE" id="PS50928">
    <property type="entry name" value="ABC_TM1"/>
    <property type="match status" value="1"/>
</dbReference>
<evidence type="ECO:0000256" key="7">
    <source>
        <dbReference type="RuleBase" id="RU363032"/>
    </source>
</evidence>
<keyword evidence="2 7" id="KW-0813">Transport</keyword>
<keyword evidence="4 7" id="KW-0812">Transmembrane</keyword>
<evidence type="ECO:0000256" key="3">
    <source>
        <dbReference type="ARBA" id="ARBA00022475"/>
    </source>
</evidence>
<dbReference type="Gene3D" id="1.10.3720.10">
    <property type="entry name" value="MetI-like"/>
    <property type="match status" value="1"/>
</dbReference>
<protein>
    <submittedName>
        <fullName evidence="9">ABC transporter permease</fullName>
    </submittedName>
</protein>
<comment type="subcellular location">
    <subcellularLocation>
        <location evidence="1 7">Cell membrane</location>
        <topology evidence="1 7">Multi-pass membrane protein</topology>
    </subcellularLocation>
</comment>
<dbReference type="CDD" id="cd06261">
    <property type="entry name" value="TM_PBP2"/>
    <property type="match status" value="1"/>
</dbReference>
<gene>
    <name evidence="9" type="ORF">KDAU_34430</name>
</gene>
<dbReference type="PANTHER" id="PTHR43744:SF6">
    <property type="entry name" value="ABC TRANSPORTER PERMEASE PROTEIN YESQ-RELATED"/>
    <property type="match status" value="1"/>
</dbReference>
<evidence type="ECO:0000256" key="4">
    <source>
        <dbReference type="ARBA" id="ARBA00022692"/>
    </source>
</evidence>
<evidence type="ECO:0000256" key="6">
    <source>
        <dbReference type="ARBA" id="ARBA00023136"/>
    </source>
</evidence>
<reference evidence="10" key="1">
    <citation type="submission" date="2018-12" db="EMBL/GenBank/DDBJ databases">
        <title>Tengunoibacter tsumagoiensis gen. nov., sp. nov., Dictyobacter kobayashii sp. nov., D. alpinus sp. nov., and D. joshuensis sp. nov. and description of Dictyobacteraceae fam. nov. within the order Ktedonobacterales isolated from Tengu-no-mugimeshi.</title>
        <authorList>
            <person name="Wang C.M."/>
            <person name="Zheng Y."/>
            <person name="Sakai Y."/>
            <person name="Toyoda A."/>
            <person name="Minakuchi Y."/>
            <person name="Abe K."/>
            <person name="Yokota A."/>
            <person name="Yabe S."/>
        </authorList>
    </citation>
    <scope>NUCLEOTIDE SEQUENCE [LARGE SCALE GENOMIC DNA]</scope>
    <source>
        <strain evidence="10">S-27</strain>
    </source>
</reference>
<sequence length="299" mass="34151">MMNIPLSRSQLARRAVRPQPHRSSRLAWRLLMYLIVIMGAIIMLYPLIWMFSASFKPEDQIFANSSLLSPSWIINNYSDGWNALDYGFTVFFVNSLIICLGAVVGNLISCSMAAYAFARLRFRYKAFWFIVMQGIILLPTHVMIVPQYILFKDLGWVNTFLPLIAPKFLATDEFFVFLMIQFIRGIPRELDDAAQMDGCGRLAFYWRVVLPLSLPALVTSAIFTFIWTWNDFFTQLIYLNDESLYTIPLALRTFLDSTGNSAYGQLFAMSVLSLLPVIAFFLLFQRMLIEGAATTGIKG</sequence>
<comment type="caution">
    <text evidence="9">The sequence shown here is derived from an EMBL/GenBank/DDBJ whole genome shotgun (WGS) entry which is preliminary data.</text>
</comment>
<dbReference type="AlphaFoldDB" id="A0A401ZGU9"/>
<comment type="similarity">
    <text evidence="7">Belongs to the binding-protein-dependent transport system permease family.</text>
</comment>
<feature type="transmembrane region" description="Helical" evidence="7">
    <location>
        <begin position="163"/>
        <end position="183"/>
    </location>
</feature>
<dbReference type="PANTHER" id="PTHR43744">
    <property type="entry name" value="ABC TRANSPORTER PERMEASE PROTEIN MG189-RELATED-RELATED"/>
    <property type="match status" value="1"/>
</dbReference>
<proteinExistence type="inferred from homology"/>
<keyword evidence="6 7" id="KW-0472">Membrane</keyword>
<evidence type="ECO:0000256" key="1">
    <source>
        <dbReference type="ARBA" id="ARBA00004651"/>
    </source>
</evidence>
<evidence type="ECO:0000313" key="9">
    <source>
        <dbReference type="EMBL" id="GCE06114.1"/>
    </source>
</evidence>
<keyword evidence="3" id="KW-1003">Cell membrane</keyword>
<evidence type="ECO:0000313" key="10">
    <source>
        <dbReference type="Proteomes" id="UP000287224"/>
    </source>
</evidence>
<dbReference type="EMBL" id="BIFQ01000001">
    <property type="protein sequence ID" value="GCE06114.1"/>
    <property type="molecule type" value="Genomic_DNA"/>
</dbReference>
<dbReference type="Pfam" id="PF00528">
    <property type="entry name" value="BPD_transp_1"/>
    <property type="match status" value="1"/>
</dbReference>
<keyword evidence="10" id="KW-1185">Reference proteome</keyword>
<dbReference type="InterPro" id="IPR035906">
    <property type="entry name" value="MetI-like_sf"/>
</dbReference>
<feature type="transmembrane region" description="Helical" evidence="7">
    <location>
        <begin position="30"/>
        <end position="51"/>
    </location>
</feature>
<feature type="domain" description="ABC transmembrane type-1" evidence="8">
    <location>
        <begin position="92"/>
        <end position="284"/>
    </location>
</feature>
<feature type="transmembrane region" description="Helical" evidence="7">
    <location>
        <begin position="86"/>
        <end position="115"/>
    </location>
</feature>
<evidence type="ECO:0000256" key="2">
    <source>
        <dbReference type="ARBA" id="ARBA00022448"/>
    </source>
</evidence>
<accession>A0A401ZGU9</accession>
<feature type="transmembrane region" description="Helical" evidence="7">
    <location>
        <begin position="262"/>
        <end position="284"/>
    </location>
</feature>
<dbReference type="Proteomes" id="UP000287224">
    <property type="component" value="Unassembled WGS sequence"/>
</dbReference>
<dbReference type="GO" id="GO:0005886">
    <property type="term" value="C:plasma membrane"/>
    <property type="evidence" value="ECO:0007669"/>
    <property type="project" value="UniProtKB-SubCell"/>
</dbReference>
<feature type="transmembrane region" description="Helical" evidence="7">
    <location>
        <begin position="204"/>
        <end position="229"/>
    </location>
</feature>
<name>A0A401ZGU9_9CHLR</name>
<evidence type="ECO:0000256" key="5">
    <source>
        <dbReference type="ARBA" id="ARBA00022989"/>
    </source>
</evidence>
<dbReference type="GO" id="GO:0055085">
    <property type="term" value="P:transmembrane transport"/>
    <property type="evidence" value="ECO:0007669"/>
    <property type="project" value="InterPro"/>
</dbReference>
<feature type="transmembrane region" description="Helical" evidence="7">
    <location>
        <begin position="127"/>
        <end position="151"/>
    </location>
</feature>
<dbReference type="InterPro" id="IPR000515">
    <property type="entry name" value="MetI-like"/>
</dbReference>
<dbReference type="SUPFAM" id="SSF161098">
    <property type="entry name" value="MetI-like"/>
    <property type="match status" value="1"/>
</dbReference>
<evidence type="ECO:0000259" key="8">
    <source>
        <dbReference type="PROSITE" id="PS50928"/>
    </source>
</evidence>
<keyword evidence="5 7" id="KW-1133">Transmembrane helix</keyword>